<accession>A0AA36H9H2</accession>
<proteinExistence type="predicted"/>
<dbReference type="InterPro" id="IPR029033">
    <property type="entry name" value="His_PPase_superfam"/>
</dbReference>
<dbReference type="InterPro" id="IPR013078">
    <property type="entry name" value="His_Pase_superF_clade-1"/>
</dbReference>
<name>A0AA36H9H2_CYLNA</name>
<dbReference type="PANTHER" id="PTHR16469:SF27">
    <property type="entry name" value="UBIQUITIN-ASSOCIATED AND SH3 DOMAIN-CONTAINING BA-RELATED"/>
    <property type="match status" value="1"/>
</dbReference>
<dbReference type="AlphaFoldDB" id="A0AA36H9H2"/>
<comment type="caution">
    <text evidence="1">The sequence shown here is derived from an EMBL/GenBank/DDBJ whole genome shotgun (WGS) entry which is preliminary data.</text>
</comment>
<dbReference type="SUPFAM" id="SSF53254">
    <property type="entry name" value="Phosphoglycerate mutase-like"/>
    <property type="match status" value="1"/>
</dbReference>
<reference evidence="1" key="1">
    <citation type="submission" date="2023-07" db="EMBL/GenBank/DDBJ databases">
        <authorList>
            <consortium name="CYATHOMIX"/>
        </authorList>
    </citation>
    <scope>NUCLEOTIDE SEQUENCE</scope>
    <source>
        <strain evidence="1">N/A</strain>
    </source>
</reference>
<keyword evidence="2" id="KW-1185">Reference proteome</keyword>
<evidence type="ECO:0000313" key="2">
    <source>
        <dbReference type="Proteomes" id="UP001176961"/>
    </source>
</evidence>
<sequence>MTGRIVWVVRHAEREDNVNENWETLAAARGLKSDNTMLSERGRQQAKECSKRFQNIKLSNVFASPYDRTIETACIIVKDQGLQVKPEPGLCESLHHCEDPPSFWESDKLRLKYPLVDSDYAPIYPRRHLPKAEFGDQACTPRIRYTITQLTEKYTGDLLFVSHGPPIACIHEVWHNRYFYVGQATISKFVEIEKRKFRLDFSGDCRHLSDRTNLRPY</sequence>
<dbReference type="EMBL" id="CATQJL010000316">
    <property type="protein sequence ID" value="CAJ0606631.1"/>
    <property type="molecule type" value="Genomic_DNA"/>
</dbReference>
<dbReference type="Pfam" id="PF00300">
    <property type="entry name" value="His_Phos_1"/>
    <property type="match status" value="1"/>
</dbReference>
<dbReference type="SMART" id="SM00855">
    <property type="entry name" value="PGAM"/>
    <property type="match status" value="1"/>
</dbReference>
<protein>
    <submittedName>
        <fullName evidence="1">Uncharacterized protein</fullName>
    </submittedName>
</protein>
<dbReference type="Gene3D" id="3.40.50.1240">
    <property type="entry name" value="Phosphoglycerate mutase-like"/>
    <property type="match status" value="1"/>
</dbReference>
<organism evidence="1 2">
    <name type="scientific">Cylicocyclus nassatus</name>
    <name type="common">Nematode worm</name>
    <dbReference type="NCBI Taxonomy" id="53992"/>
    <lineage>
        <taxon>Eukaryota</taxon>
        <taxon>Metazoa</taxon>
        <taxon>Ecdysozoa</taxon>
        <taxon>Nematoda</taxon>
        <taxon>Chromadorea</taxon>
        <taxon>Rhabditida</taxon>
        <taxon>Rhabditina</taxon>
        <taxon>Rhabditomorpha</taxon>
        <taxon>Strongyloidea</taxon>
        <taxon>Strongylidae</taxon>
        <taxon>Cylicocyclus</taxon>
    </lineage>
</organism>
<dbReference type="GO" id="GO:0016791">
    <property type="term" value="F:phosphatase activity"/>
    <property type="evidence" value="ECO:0007669"/>
    <property type="project" value="UniProtKB-ARBA"/>
</dbReference>
<evidence type="ECO:0000313" key="1">
    <source>
        <dbReference type="EMBL" id="CAJ0606631.1"/>
    </source>
</evidence>
<dbReference type="Proteomes" id="UP001176961">
    <property type="component" value="Unassembled WGS sequence"/>
</dbReference>
<dbReference type="PANTHER" id="PTHR16469">
    <property type="entry name" value="UBIQUITIN-ASSOCIATED AND SH3 DOMAIN-CONTAINING BA-RELATED"/>
    <property type="match status" value="1"/>
</dbReference>
<gene>
    <name evidence="1" type="ORF">CYNAS_LOCUS18614</name>
</gene>
<dbReference type="CDD" id="cd07067">
    <property type="entry name" value="HP_PGM_like"/>
    <property type="match status" value="1"/>
</dbReference>
<dbReference type="InterPro" id="IPR051710">
    <property type="entry name" value="Phosphatase_SH3-domain"/>
</dbReference>